<proteinExistence type="inferred from homology"/>
<dbReference type="InterPro" id="IPR000531">
    <property type="entry name" value="Beta-barrel_TonB"/>
</dbReference>
<sequence length="800" mass="87397">MNQKSIKPLLLAILSAYAAQVTAVNAEVIKLENVEVVGTTPLPGVGLPLEKVPANVQSAKGKEIVNQHSNTIADFMNNNMVGVSVNESQNNPFQPDVLFRGFTASPLLGTPQGLSVFVDGVRVNEPFGDVVNWDLIPVNAIANMNLIPGSNPVYGLNTLGGALSVTTKNGRTHKGGAIESSFGSWGRKNTSAEFGGVSEDNSVDYFISGNYFDEDGWRDYSPSTVKQLFGKVGWQNETTRLELSYTGADNNMIGNGLVQKELIEDFGRSAINTRPDKTKNSMNFLNLNGSHWFNDDVQLTGNVYFRQSNRKTLNGDVNDDFNGTDALDLNADGEVDSTELATALADCQAGNNSEETCSGALNRSNTRQRGHGFNTQFTFNQPLFEKKNQFIVGMGYDFSKIKFSQSTEYGLINASRGVDALGELSDEAAVKLNGRTTSWGTFVTDTLSLTDQWHLTMSGRYNHIKVENRDRLIPDVTDPETLSGNHSFNRFNPALGLNFTPTQALTMYGSYNEGMRAPTSMELGCANPAVPCKLPNAMAGDPPLKKVVAKTFEVGARGQLTDNVRWSTAVYRTENHDDIQFIATNATNGMGYFDNVGKTRRVGLDAGLNGITGDLSWNVGYSFVRATYQTPFEITNEVNSSSDGTAIQVGKGDRLPNLPEHALKLRLQYQVTSQWTVGSNINTYSDVYVRGNENNSHRANDGDDEHVQDSGKVGGFTIVNVDTRYRFGSSGWQFFAKAINIFDKEYATGGLLGENWIEGGQFSGNEEPSKLLMVGAPRAGWLGFRYEFGAKQSLANYDKD</sequence>
<keyword evidence="3 10" id="KW-0813">Transport</keyword>
<keyword evidence="7 10" id="KW-0472">Membrane</keyword>
<evidence type="ECO:0000256" key="12">
    <source>
        <dbReference type="SAM" id="SignalP"/>
    </source>
</evidence>
<feature type="signal peptide" evidence="12">
    <location>
        <begin position="1"/>
        <end position="26"/>
    </location>
</feature>
<dbReference type="PROSITE" id="PS52016">
    <property type="entry name" value="TONB_DEPENDENT_REC_3"/>
    <property type="match status" value="1"/>
</dbReference>
<evidence type="ECO:0000256" key="4">
    <source>
        <dbReference type="ARBA" id="ARBA00022452"/>
    </source>
</evidence>
<keyword evidence="5 10" id="KW-0812">Transmembrane</keyword>
<evidence type="ECO:0000256" key="6">
    <source>
        <dbReference type="ARBA" id="ARBA00023077"/>
    </source>
</evidence>
<evidence type="ECO:0000313" key="15">
    <source>
        <dbReference type="EMBL" id="MDP8567095.1"/>
    </source>
</evidence>
<gene>
    <name evidence="15" type="ORF">Q9291_04460</name>
</gene>
<comment type="similarity">
    <text evidence="2 10 11">Belongs to the TonB-dependent receptor family.</text>
</comment>
<keyword evidence="9 10" id="KW-0998">Cell outer membrane</keyword>
<evidence type="ECO:0000256" key="11">
    <source>
        <dbReference type="RuleBase" id="RU003357"/>
    </source>
</evidence>
<dbReference type="InterPro" id="IPR039426">
    <property type="entry name" value="TonB-dep_rcpt-like"/>
</dbReference>
<keyword evidence="6 11" id="KW-0798">TonB box</keyword>
<dbReference type="CDD" id="cd01347">
    <property type="entry name" value="ligand_gated_channel"/>
    <property type="match status" value="1"/>
</dbReference>
<dbReference type="PROSITE" id="PS00018">
    <property type="entry name" value="EF_HAND_1"/>
    <property type="match status" value="1"/>
</dbReference>
<keyword evidence="8 15" id="KW-0675">Receptor</keyword>
<accession>A0ABT9JR85</accession>
<evidence type="ECO:0000256" key="2">
    <source>
        <dbReference type="ARBA" id="ARBA00009810"/>
    </source>
</evidence>
<comment type="caution">
    <text evidence="15">The sequence shown here is derived from an EMBL/GenBank/DDBJ whole genome shotgun (WGS) entry which is preliminary data.</text>
</comment>
<keyword evidence="16" id="KW-1185">Reference proteome</keyword>
<feature type="chain" id="PRO_5046666376" evidence="12">
    <location>
        <begin position="27"/>
        <end position="800"/>
    </location>
</feature>
<dbReference type="SUPFAM" id="SSF56935">
    <property type="entry name" value="Porins"/>
    <property type="match status" value="1"/>
</dbReference>
<dbReference type="Gene3D" id="2.170.130.10">
    <property type="entry name" value="TonB-dependent receptor, plug domain"/>
    <property type="match status" value="1"/>
</dbReference>
<feature type="domain" description="TonB-dependent receptor-like beta-barrel" evidence="13">
    <location>
        <begin position="239"/>
        <end position="741"/>
    </location>
</feature>
<evidence type="ECO:0000256" key="7">
    <source>
        <dbReference type="ARBA" id="ARBA00023136"/>
    </source>
</evidence>
<evidence type="ECO:0000259" key="13">
    <source>
        <dbReference type="Pfam" id="PF00593"/>
    </source>
</evidence>
<dbReference type="Gene3D" id="2.40.170.20">
    <property type="entry name" value="TonB-dependent receptor, beta-barrel domain"/>
    <property type="match status" value="1"/>
</dbReference>
<name>A0ABT9JR85_9PROT</name>
<evidence type="ECO:0000256" key="1">
    <source>
        <dbReference type="ARBA" id="ARBA00004571"/>
    </source>
</evidence>
<feature type="domain" description="TonB-dependent receptor plug" evidence="14">
    <location>
        <begin position="49"/>
        <end position="162"/>
    </location>
</feature>
<dbReference type="PANTHER" id="PTHR30069:SF39">
    <property type="entry name" value="BLL6183 PROTEIN"/>
    <property type="match status" value="1"/>
</dbReference>
<evidence type="ECO:0000256" key="9">
    <source>
        <dbReference type="ARBA" id="ARBA00023237"/>
    </source>
</evidence>
<evidence type="ECO:0000256" key="3">
    <source>
        <dbReference type="ARBA" id="ARBA00022448"/>
    </source>
</evidence>
<evidence type="ECO:0000259" key="14">
    <source>
        <dbReference type="Pfam" id="PF07715"/>
    </source>
</evidence>
<evidence type="ECO:0000256" key="8">
    <source>
        <dbReference type="ARBA" id="ARBA00023170"/>
    </source>
</evidence>
<dbReference type="EMBL" id="JAVCAP010000009">
    <property type="protein sequence ID" value="MDP8567095.1"/>
    <property type="molecule type" value="Genomic_DNA"/>
</dbReference>
<keyword evidence="12" id="KW-0732">Signal</keyword>
<dbReference type="InterPro" id="IPR037066">
    <property type="entry name" value="Plug_dom_sf"/>
</dbReference>
<reference evidence="16" key="1">
    <citation type="journal article" date="2019" name="Int. J. Syst. Evol. Microbiol.">
        <title>The Global Catalogue of Microorganisms (GCM) 10K type strain sequencing project: providing services to taxonomists for standard genome sequencing and annotation.</title>
        <authorList>
            <consortium name="The Broad Institute Genomics Platform"/>
            <consortium name="The Broad Institute Genome Sequencing Center for Infectious Disease"/>
            <person name="Wu L."/>
            <person name="Ma J."/>
        </authorList>
    </citation>
    <scope>NUCLEOTIDE SEQUENCE [LARGE SCALE GENOMIC DNA]</scope>
    <source>
        <strain evidence="16">VKM B-3159</strain>
    </source>
</reference>
<dbReference type="PANTHER" id="PTHR30069">
    <property type="entry name" value="TONB-DEPENDENT OUTER MEMBRANE RECEPTOR"/>
    <property type="match status" value="1"/>
</dbReference>
<dbReference type="Proteomes" id="UP001225906">
    <property type="component" value="Unassembled WGS sequence"/>
</dbReference>
<dbReference type="InterPro" id="IPR018247">
    <property type="entry name" value="EF_Hand_1_Ca_BS"/>
</dbReference>
<dbReference type="Pfam" id="PF00593">
    <property type="entry name" value="TonB_dep_Rec_b-barrel"/>
    <property type="match status" value="1"/>
</dbReference>
<dbReference type="RefSeq" id="WP_306388826.1">
    <property type="nucleotide sequence ID" value="NZ_JAVCAP010000009.1"/>
</dbReference>
<evidence type="ECO:0000313" key="16">
    <source>
        <dbReference type="Proteomes" id="UP001225906"/>
    </source>
</evidence>
<protein>
    <submittedName>
        <fullName evidence="15">TonB-dependent receptor</fullName>
    </submittedName>
</protein>
<organism evidence="15 16">
    <name type="scientific">Methylophilus aquaticus</name>
    <dbReference type="NCBI Taxonomy" id="1971610"/>
    <lineage>
        <taxon>Bacteria</taxon>
        <taxon>Pseudomonadati</taxon>
        <taxon>Pseudomonadota</taxon>
        <taxon>Betaproteobacteria</taxon>
        <taxon>Nitrosomonadales</taxon>
        <taxon>Methylophilaceae</taxon>
        <taxon>Methylophilus</taxon>
    </lineage>
</organism>
<dbReference type="InterPro" id="IPR036942">
    <property type="entry name" value="Beta-barrel_TonB_sf"/>
</dbReference>
<dbReference type="Pfam" id="PF07715">
    <property type="entry name" value="Plug"/>
    <property type="match status" value="1"/>
</dbReference>
<comment type="subcellular location">
    <subcellularLocation>
        <location evidence="1 10">Cell outer membrane</location>
        <topology evidence="1 10">Multi-pass membrane protein</topology>
    </subcellularLocation>
</comment>
<dbReference type="InterPro" id="IPR012910">
    <property type="entry name" value="Plug_dom"/>
</dbReference>
<evidence type="ECO:0000256" key="10">
    <source>
        <dbReference type="PROSITE-ProRule" id="PRU01360"/>
    </source>
</evidence>
<keyword evidence="4 10" id="KW-1134">Transmembrane beta strand</keyword>
<evidence type="ECO:0000256" key="5">
    <source>
        <dbReference type="ARBA" id="ARBA00022692"/>
    </source>
</evidence>